<dbReference type="RefSeq" id="WP_184569195.1">
    <property type="nucleotide sequence ID" value="NZ_JACHJL010000002.1"/>
</dbReference>
<proteinExistence type="predicted"/>
<dbReference type="EMBL" id="JACHJL010000002">
    <property type="protein sequence ID" value="MBB5933875.1"/>
    <property type="molecule type" value="Genomic_DNA"/>
</dbReference>
<feature type="region of interest" description="Disordered" evidence="1">
    <location>
        <begin position="30"/>
        <end position="51"/>
    </location>
</feature>
<name>A0A7W9Q587_9ACTN</name>
<accession>A0A7W9Q587</accession>
<evidence type="ECO:0000313" key="2">
    <source>
        <dbReference type="EMBL" id="MBB5933875.1"/>
    </source>
</evidence>
<gene>
    <name evidence="2" type="ORF">FHS42_000901</name>
</gene>
<protein>
    <submittedName>
        <fullName evidence="2">Uncharacterized protein</fullName>
    </submittedName>
</protein>
<evidence type="ECO:0000313" key="3">
    <source>
        <dbReference type="Proteomes" id="UP000588098"/>
    </source>
</evidence>
<organism evidence="2 3">
    <name type="scientific">Streptomyces zagrosensis</name>
    <dbReference type="NCBI Taxonomy" id="1042984"/>
    <lineage>
        <taxon>Bacteria</taxon>
        <taxon>Bacillati</taxon>
        <taxon>Actinomycetota</taxon>
        <taxon>Actinomycetes</taxon>
        <taxon>Kitasatosporales</taxon>
        <taxon>Streptomycetaceae</taxon>
        <taxon>Streptomyces</taxon>
    </lineage>
</organism>
<reference evidence="2 3" key="1">
    <citation type="submission" date="2020-08" db="EMBL/GenBank/DDBJ databases">
        <title>Genomic Encyclopedia of Type Strains, Phase III (KMG-III): the genomes of soil and plant-associated and newly described type strains.</title>
        <authorList>
            <person name="Whitman W."/>
        </authorList>
    </citation>
    <scope>NUCLEOTIDE SEQUENCE [LARGE SCALE GENOMIC DNA]</scope>
    <source>
        <strain evidence="2 3">CECT 8305</strain>
    </source>
</reference>
<evidence type="ECO:0000256" key="1">
    <source>
        <dbReference type="SAM" id="MobiDB-lite"/>
    </source>
</evidence>
<keyword evidence="3" id="KW-1185">Reference proteome</keyword>
<feature type="compositionally biased region" description="Basic residues" evidence="1">
    <location>
        <begin position="40"/>
        <end position="51"/>
    </location>
</feature>
<dbReference type="Proteomes" id="UP000588098">
    <property type="component" value="Unassembled WGS sequence"/>
</dbReference>
<sequence length="51" mass="5797">MRTVVKNGVLAVHRDHLGLWNNAATLLSLGDVNGSGQGDRRHRERRRNTYE</sequence>
<comment type="caution">
    <text evidence="2">The sequence shown here is derived from an EMBL/GenBank/DDBJ whole genome shotgun (WGS) entry which is preliminary data.</text>
</comment>
<dbReference type="AlphaFoldDB" id="A0A7W9Q587"/>